<evidence type="ECO:0000256" key="5">
    <source>
        <dbReference type="ARBA" id="ARBA00010185"/>
    </source>
</evidence>
<evidence type="ECO:0000256" key="9">
    <source>
        <dbReference type="ARBA" id="ARBA00022516"/>
    </source>
</evidence>
<evidence type="ECO:0000256" key="15">
    <source>
        <dbReference type="ARBA" id="ARBA00023136"/>
    </source>
</evidence>
<comment type="catalytic activity">
    <reaction evidence="1 18">
        <text>a 1,2-diacyl-sn-glycero-3-phosphate + CTP + H(+) = a CDP-1,2-diacyl-sn-glycerol + diphosphate</text>
        <dbReference type="Rhea" id="RHEA:16229"/>
        <dbReference type="ChEBI" id="CHEBI:15378"/>
        <dbReference type="ChEBI" id="CHEBI:33019"/>
        <dbReference type="ChEBI" id="CHEBI:37563"/>
        <dbReference type="ChEBI" id="CHEBI:58332"/>
        <dbReference type="ChEBI" id="CHEBI:58608"/>
        <dbReference type="EC" id="2.7.7.41"/>
    </reaction>
</comment>
<evidence type="ECO:0000256" key="16">
    <source>
        <dbReference type="ARBA" id="ARBA00023209"/>
    </source>
</evidence>
<gene>
    <name evidence="20" type="ORF">G3R48_02150</name>
</gene>
<keyword evidence="10 18" id="KW-0808">Transferase</keyword>
<keyword evidence="12 18" id="KW-0548">Nucleotidyltransferase</keyword>
<dbReference type="PANTHER" id="PTHR46382">
    <property type="entry name" value="PHOSPHATIDATE CYTIDYLYLTRANSFERASE"/>
    <property type="match status" value="1"/>
</dbReference>
<evidence type="ECO:0000256" key="19">
    <source>
        <dbReference type="SAM" id="Phobius"/>
    </source>
</evidence>
<evidence type="ECO:0000256" key="7">
    <source>
        <dbReference type="ARBA" id="ARBA00019373"/>
    </source>
</evidence>
<comment type="similarity">
    <text evidence="5 18">Belongs to the CDS family.</text>
</comment>
<feature type="transmembrane region" description="Helical" evidence="19">
    <location>
        <begin position="56"/>
        <end position="75"/>
    </location>
</feature>
<dbReference type="Pfam" id="PF01148">
    <property type="entry name" value="CTP_transf_1"/>
    <property type="match status" value="1"/>
</dbReference>
<keyword evidence="11 18" id="KW-0812">Transmembrane</keyword>
<evidence type="ECO:0000256" key="8">
    <source>
        <dbReference type="ARBA" id="ARBA00022475"/>
    </source>
</evidence>
<keyword evidence="17" id="KW-1208">Phospholipid metabolism</keyword>
<reference evidence="20 21" key="1">
    <citation type="submission" date="2020-02" db="EMBL/GenBank/DDBJ databases">
        <title>Shewanella WXL01 sp. nov., a marine bacterium isolated from green algae in Luhuitou Fringing Reef (Northern South China Sea).</title>
        <authorList>
            <person name="Wang X."/>
        </authorList>
    </citation>
    <scope>NUCLEOTIDE SEQUENCE [LARGE SCALE GENOMIC DNA]</scope>
    <source>
        <strain evidence="20 21">MCCC 1A01895</strain>
    </source>
</reference>
<evidence type="ECO:0000256" key="17">
    <source>
        <dbReference type="ARBA" id="ARBA00023264"/>
    </source>
</evidence>
<dbReference type="PANTHER" id="PTHR46382:SF1">
    <property type="entry name" value="PHOSPHATIDATE CYTIDYLYLTRANSFERASE"/>
    <property type="match status" value="1"/>
</dbReference>
<proteinExistence type="inferred from homology"/>
<keyword evidence="16" id="KW-0594">Phospholipid biosynthesis</keyword>
<comment type="subcellular location">
    <subcellularLocation>
        <location evidence="2">Cell membrane</location>
        <topology evidence="2">Multi-pass membrane protein</topology>
    </subcellularLocation>
</comment>
<feature type="transmembrane region" description="Helical" evidence="19">
    <location>
        <begin position="151"/>
        <end position="174"/>
    </location>
</feature>
<organism evidence="20 21">
    <name type="scientific">Shewanella intestini</name>
    <dbReference type="NCBI Taxonomy" id="2017544"/>
    <lineage>
        <taxon>Bacteria</taxon>
        <taxon>Pseudomonadati</taxon>
        <taxon>Pseudomonadota</taxon>
        <taxon>Gammaproteobacteria</taxon>
        <taxon>Alteromonadales</taxon>
        <taxon>Shewanellaceae</taxon>
        <taxon>Shewanella</taxon>
    </lineage>
</organism>
<evidence type="ECO:0000256" key="3">
    <source>
        <dbReference type="ARBA" id="ARBA00005119"/>
    </source>
</evidence>
<evidence type="ECO:0000313" key="20">
    <source>
        <dbReference type="EMBL" id="MBR9726793.1"/>
    </source>
</evidence>
<dbReference type="PROSITE" id="PS01315">
    <property type="entry name" value="CDS"/>
    <property type="match status" value="1"/>
</dbReference>
<dbReference type="EC" id="2.7.7.41" evidence="6 18"/>
<keyword evidence="21" id="KW-1185">Reference proteome</keyword>
<comment type="pathway">
    <text evidence="4">Lipid metabolism.</text>
</comment>
<feature type="transmembrane region" description="Helical" evidence="19">
    <location>
        <begin position="126"/>
        <end position="145"/>
    </location>
</feature>
<keyword evidence="8" id="KW-1003">Cell membrane</keyword>
<evidence type="ECO:0000256" key="2">
    <source>
        <dbReference type="ARBA" id="ARBA00004651"/>
    </source>
</evidence>
<feature type="transmembrane region" description="Helical" evidence="19">
    <location>
        <begin position="195"/>
        <end position="213"/>
    </location>
</feature>
<evidence type="ECO:0000256" key="12">
    <source>
        <dbReference type="ARBA" id="ARBA00022695"/>
    </source>
</evidence>
<feature type="transmembrane region" description="Helical" evidence="19">
    <location>
        <begin position="219"/>
        <end position="238"/>
    </location>
</feature>
<keyword evidence="14" id="KW-0443">Lipid metabolism</keyword>
<accession>A0ABS5HYD8</accession>
<evidence type="ECO:0000256" key="14">
    <source>
        <dbReference type="ARBA" id="ARBA00023098"/>
    </source>
</evidence>
<comment type="pathway">
    <text evidence="3 18">Phospholipid metabolism; CDP-diacylglycerol biosynthesis; CDP-diacylglycerol from sn-glycerol 3-phosphate: step 3/3.</text>
</comment>
<evidence type="ECO:0000256" key="4">
    <source>
        <dbReference type="ARBA" id="ARBA00005189"/>
    </source>
</evidence>
<feature type="transmembrane region" description="Helical" evidence="19">
    <location>
        <begin position="266"/>
        <end position="285"/>
    </location>
</feature>
<dbReference type="GO" id="GO:0016779">
    <property type="term" value="F:nucleotidyltransferase activity"/>
    <property type="evidence" value="ECO:0007669"/>
    <property type="project" value="UniProtKB-KW"/>
</dbReference>
<evidence type="ECO:0000256" key="18">
    <source>
        <dbReference type="RuleBase" id="RU003938"/>
    </source>
</evidence>
<sequence length="286" mass="31283">MLKQRIITALLLIPIVLGGIFLLPADYFAWALVPIFLIAGKEWGRLIDSTCNATQWTFTVTIGVLMVALNILVPVEHIWFNSQLHPIYMAIITIGIFWWIISSVLVSTYPKSGKLWQKSHMMKSMFGQLTLLPCFAALIALNAISAQADPYFGGTLVFLVMLVVWTTDTGAYFAGRQFGKRKLMPNVSPAKTLEGLLGGLVATMLIVAGVMYYSPEQELGLVVVVTLVTALASAFGDLSESMFKRAANIKDSGTILPGHGGILDRIDSLTAALPVFAFIYVSMWMS</sequence>
<evidence type="ECO:0000256" key="1">
    <source>
        <dbReference type="ARBA" id="ARBA00001698"/>
    </source>
</evidence>
<evidence type="ECO:0000256" key="6">
    <source>
        <dbReference type="ARBA" id="ARBA00012487"/>
    </source>
</evidence>
<evidence type="ECO:0000256" key="11">
    <source>
        <dbReference type="ARBA" id="ARBA00022692"/>
    </source>
</evidence>
<evidence type="ECO:0000256" key="10">
    <source>
        <dbReference type="ARBA" id="ARBA00022679"/>
    </source>
</evidence>
<dbReference type="Proteomes" id="UP000811844">
    <property type="component" value="Unassembled WGS sequence"/>
</dbReference>
<evidence type="ECO:0000256" key="13">
    <source>
        <dbReference type="ARBA" id="ARBA00022989"/>
    </source>
</evidence>
<keyword evidence="15 19" id="KW-0472">Membrane</keyword>
<evidence type="ECO:0000313" key="21">
    <source>
        <dbReference type="Proteomes" id="UP000811844"/>
    </source>
</evidence>
<dbReference type="EMBL" id="JAAIKR010000001">
    <property type="protein sequence ID" value="MBR9726793.1"/>
    <property type="molecule type" value="Genomic_DNA"/>
</dbReference>
<dbReference type="InterPro" id="IPR000374">
    <property type="entry name" value="PC_trans"/>
</dbReference>
<name>A0ABS5HYD8_9GAMM</name>
<feature type="transmembrane region" description="Helical" evidence="19">
    <location>
        <begin position="87"/>
        <end position="106"/>
    </location>
</feature>
<comment type="caution">
    <text evidence="20">The sequence shown here is derived from an EMBL/GenBank/DDBJ whole genome shotgun (WGS) entry which is preliminary data.</text>
</comment>
<keyword evidence="13 19" id="KW-1133">Transmembrane helix</keyword>
<dbReference type="RefSeq" id="WP_153660759.1">
    <property type="nucleotide sequence ID" value="NZ_JAAIKR010000001.1"/>
</dbReference>
<protein>
    <recommendedName>
        <fullName evidence="7 18">Phosphatidate cytidylyltransferase</fullName>
        <ecNumber evidence="6 18">2.7.7.41</ecNumber>
    </recommendedName>
</protein>
<keyword evidence="9" id="KW-0444">Lipid biosynthesis</keyword>